<dbReference type="EMBL" id="LNIX01000001">
    <property type="protein sequence ID" value="OXA63751.1"/>
    <property type="molecule type" value="Genomic_DNA"/>
</dbReference>
<evidence type="ECO:0000313" key="8">
    <source>
        <dbReference type="Proteomes" id="UP000198287"/>
    </source>
</evidence>
<keyword evidence="4 5" id="KW-0472">Membrane</keyword>
<comment type="caution">
    <text evidence="7">The sequence shown here is derived from an EMBL/GenBank/DDBJ whole genome shotgun (WGS) entry which is preliminary data.</text>
</comment>
<proteinExistence type="predicted"/>
<organism evidence="7 8">
    <name type="scientific">Folsomia candida</name>
    <name type="common">Springtail</name>
    <dbReference type="NCBI Taxonomy" id="158441"/>
    <lineage>
        <taxon>Eukaryota</taxon>
        <taxon>Metazoa</taxon>
        <taxon>Ecdysozoa</taxon>
        <taxon>Arthropoda</taxon>
        <taxon>Hexapoda</taxon>
        <taxon>Collembola</taxon>
        <taxon>Entomobryomorpha</taxon>
        <taxon>Isotomoidea</taxon>
        <taxon>Isotomidae</taxon>
        <taxon>Proisotominae</taxon>
        <taxon>Folsomia</taxon>
    </lineage>
</organism>
<dbReference type="InterPro" id="IPR037185">
    <property type="entry name" value="EmrE-like"/>
</dbReference>
<feature type="domain" description="EamA" evidence="6">
    <location>
        <begin position="239"/>
        <end position="370"/>
    </location>
</feature>
<name>A0A226F3J1_FOLCA</name>
<feature type="domain" description="EamA" evidence="6">
    <location>
        <begin position="81"/>
        <end position="222"/>
    </location>
</feature>
<evidence type="ECO:0000259" key="6">
    <source>
        <dbReference type="Pfam" id="PF00892"/>
    </source>
</evidence>
<dbReference type="PANTHER" id="PTHR22911">
    <property type="entry name" value="ACYL-MALONYL CONDENSING ENZYME-RELATED"/>
    <property type="match status" value="1"/>
</dbReference>
<protein>
    <recommendedName>
        <fullName evidence="6">EamA domain-containing protein</fullName>
    </recommendedName>
</protein>
<accession>A0A226F3J1</accession>
<keyword evidence="3 5" id="KW-1133">Transmembrane helix</keyword>
<sequence>MSYLTKEKDLDNGGDSATPFLGLAPPPLQLPVVIDGKALRSASICSATLHVFIEEGGTATNRKCSSEEKSTPVSIWKRYLGVGYTLLAVNMLALTNTIMKKYSHVHPFNVGIWYSPTAIMVAVICIMYTAWWEKQPVSQGLFPLSTHKKNVLLILLRGVLTSIIFYLTVAAFYYITAADLRTVISAVVIAVFIFGWMFLGEKCGVVPTIVSLVALCGIGIMTRPPILTGAESFDTGTLIGISLAFGIMVIIAIHLVVIRYLSEVHHGVGNLIVMVWGLVQGVILSWAFGHLEIPPFDDILGLSISGLCLGLAMTFLVLALQNEEAGVVALVRTSEVIFVFFWQWVIVGTQPDIISMVGATLVISGVISVTLRKWVGTLPKDNPTRRRLRFILM</sequence>
<dbReference type="GO" id="GO:0016020">
    <property type="term" value="C:membrane"/>
    <property type="evidence" value="ECO:0007669"/>
    <property type="project" value="UniProtKB-SubCell"/>
</dbReference>
<evidence type="ECO:0000256" key="5">
    <source>
        <dbReference type="SAM" id="Phobius"/>
    </source>
</evidence>
<feature type="transmembrane region" description="Helical" evidence="5">
    <location>
        <begin position="151"/>
        <end position="174"/>
    </location>
</feature>
<feature type="transmembrane region" description="Helical" evidence="5">
    <location>
        <begin position="353"/>
        <end position="371"/>
    </location>
</feature>
<evidence type="ECO:0000256" key="4">
    <source>
        <dbReference type="ARBA" id="ARBA00023136"/>
    </source>
</evidence>
<dbReference type="InterPro" id="IPR000620">
    <property type="entry name" value="EamA_dom"/>
</dbReference>
<reference evidence="7 8" key="1">
    <citation type="submission" date="2015-12" db="EMBL/GenBank/DDBJ databases">
        <title>The genome of Folsomia candida.</title>
        <authorList>
            <person name="Faddeeva A."/>
            <person name="Derks M.F."/>
            <person name="Anvar Y."/>
            <person name="Smit S."/>
            <person name="Van Straalen N."/>
            <person name="Roelofs D."/>
        </authorList>
    </citation>
    <scope>NUCLEOTIDE SEQUENCE [LARGE SCALE GENOMIC DNA]</scope>
    <source>
        <strain evidence="7 8">VU population</strain>
        <tissue evidence="7">Whole body</tissue>
    </source>
</reference>
<feature type="transmembrane region" description="Helical" evidence="5">
    <location>
        <begin position="111"/>
        <end position="131"/>
    </location>
</feature>
<dbReference type="PANTHER" id="PTHR22911:SF6">
    <property type="entry name" value="SOLUTE CARRIER FAMILY 35 MEMBER G1"/>
    <property type="match status" value="1"/>
</dbReference>
<feature type="transmembrane region" description="Helical" evidence="5">
    <location>
        <begin position="79"/>
        <end position="99"/>
    </location>
</feature>
<keyword evidence="2 5" id="KW-0812">Transmembrane</keyword>
<evidence type="ECO:0000313" key="7">
    <source>
        <dbReference type="EMBL" id="OXA63751.1"/>
    </source>
</evidence>
<dbReference type="Pfam" id="PF00892">
    <property type="entry name" value="EamA"/>
    <property type="match status" value="2"/>
</dbReference>
<keyword evidence="8" id="KW-1185">Reference proteome</keyword>
<feature type="transmembrane region" description="Helical" evidence="5">
    <location>
        <begin position="180"/>
        <end position="199"/>
    </location>
</feature>
<dbReference type="AlphaFoldDB" id="A0A226F3J1"/>
<evidence type="ECO:0000256" key="2">
    <source>
        <dbReference type="ARBA" id="ARBA00022692"/>
    </source>
</evidence>
<feature type="transmembrane region" description="Helical" evidence="5">
    <location>
        <begin position="206"/>
        <end position="226"/>
    </location>
</feature>
<comment type="subcellular location">
    <subcellularLocation>
        <location evidence="1">Membrane</location>
        <topology evidence="1">Multi-pass membrane protein</topology>
    </subcellularLocation>
</comment>
<feature type="transmembrane region" description="Helical" evidence="5">
    <location>
        <begin position="268"/>
        <end position="288"/>
    </location>
</feature>
<gene>
    <name evidence="7" type="ORF">Fcan01_03164</name>
</gene>
<dbReference type="OrthoDB" id="306876at2759"/>
<feature type="transmembrane region" description="Helical" evidence="5">
    <location>
        <begin position="300"/>
        <end position="320"/>
    </location>
</feature>
<dbReference type="Proteomes" id="UP000198287">
    <property type="component" value="Unassembled WGS sequence"/>
</dbReference>
<feature type="transmembrane region" description="Helical" evidence="5">
    <location>
        <begin position="327"/>
        <end position="347"/>
    </location>
</feature>
<dbReference type="SUPFAM" id="SSF103481">
    <property type="entry name" value="Multidrug resistance efflux transporter EmrE"/>
    <property type="match status" value="2"/>
</dbReference>
<feature type="transmembrane region" description="Helical" evidence="5">
    <location>
        <begin position="238"/>
        <end position="261"/>
    </location>
</feature>
<evidence type="ECO:0000256" key="1">
    <source>
        <dbReference type="ARBA" id="ARBA00004141"/>
    </source>
</evidence>
<dbReference type="OMA" id="HWTIGAS"/>
<evidence type="ECO:0000256" key="3">
    <source>
        <dbReference type="ARBA" id="ARBA00022989"/>
    </source>
</evidence>